<evidence type="ECO:0000256" key="5">
    <source>
        <dbReference type="ARBA" id="ARBA00025429"/>
    </source>
</evidence>
<dbReference type="HOGENOM" id="CLU_074682_0_0_1"/>
<dbReference type="Gene3D" id="1.10.890.20">
    <property type="match status" value="1"/>
</dbReference>
<dbReference type="InterPro" id="IPR016088">
    <property type="entry name" value="Chalcone_isomerase_3-sand"/>
</dbReference>
<dbReference type="Gramene" id="ERN12266">
    <property type="protein sequence ID" value="ERN12266"/>
    <property type="gene ID" value="AMTR_s00034p00233920"/>
</dbReference>
<dbReference type="InterPro" id="IPR044164">
    <property type="entry name" value="CFI"/>
</dbReference>
<dbReference type="InterPro" id="IPR036298">
    <property type="entry name" value="Chalcone_isomerase_sf"/>
</dbReference>
<evidence type="ECO:0000259" key="8">
    <source>
        <dbReference type="Pfam" id="PF02431"/>
    </source>
</evidence>
<evidence type="ECO:0000256" key="3">
    <source>
        <dbReference type="ARBA" id="ARBA00023235"/>
    </source>
</evidence>
<name>W1PWU2_AMBTC</name>
<feature type="domain" description="Chalcone isomerase" evidence="8">
    <location>
        <begin position="12"/>
        <end position="214"/>
    </location>
</feature>
<dbReference type="GO" id="GO:0045430">
    <property type="term" value="F:chalcone isomerase activity"/>
    <property type="evidence" value="ECO:0007669"/>
    <property type="project" value="UniProtKB-EC"/>
</dbReference>
<evidence type="ECO:0000256" key="6">
    <source>
        <dbReference type="ARBA" id="ARBA00034056"/>
    </source>
</evidence>
<comment type="catalytic activity">
    <reaction evidence="6">
        <text>a chalcone = a flavanone.</text>
        <dbReference type="EC" id="5.5.1.6"/>
    </reaction>
</comment>
<sequence>MATVSPVSELRVEGYSFPPAVKPPGSSQSLFLAAAGVRGLEIQGKFIKFTAIGVYLETDAIPHLALKWKGKSAAELANSDQFYSDVIKCPFEKFTRITTILPLTGEQYSEKVAENSVAGLKVAGIFGEEEAAAVDKFKEVFKGLNFPPSSSILFTYSTSGSLTIGISNDGSSPEDGITVIDNKGLAETILESIIGKHGVSPEATKCLAERISQLLSNHSIPTPKLPVDQNNIIPV</sequence>
<dbReference type="UniPathway" id="UPA00154"/>
<comment type="similarity">
    <text evidence="2 7">Belongs to the chalcone isomerase family.</text>
</comment>
<dbReference type="OrthoDB" id="1903537at2759"/>
<dbReference type="PANTHER" id="PTHR28039:SF8">
    <property type="entry name" value="CHALCONE--FLAVANONE ISOMERASE 1-RELATED"/>
    <property type="match status" value="1"/>
</dbReference>
<evidence type="ECO:0000313" key="9">
    <source>
        <dbReference type="EMBL" id="ERN12266.1"/>
    </source>
</evidence>
<dbReference type="SUPFAM" id="SSF54626">
    <property type="entry name" value="Chalcone isomerase"/>
    <property type="match status" value="1"/>
</dbReference>
<organism evidence="9 10">
    <name type="scientific">Amborella trichopoda</name>
    <dbReference type="NCBI Taxonomy" id="13333"/>
    <lineage>
        <taxon>Eukaryota</taxon>
        <taxon>Viridiplantae</taxon>
        <taxon>Streptophyta</taxon>
        <taxon>Embryophyta</taxon>
        <taxon>Tracheophyta</taxon>
        <taxon>Spermatophyta</taxon>
        <taxon>Magnoliopsida</taxon>
        <taxon>Amborellales</taxon>
        <taxon>Amborellaceae</taxon>
        <taxon>Amborella</taxon>
    </lineage>
</organism>
<evidence type="ECO:0000256" key="7">
    <source>
        <dbReference type="RuleBase" id="RU361158"/>
    </source>
</evidence>
<dbReference type="Proteomes" id="UP000017836">
    <property type="component" value="Unassembled WGS sequence"/>
</dbReference>
<proteinExistence type="inferred from homology"/>
<dbReference type="Pfam" id="PF02431">
    <property type="entry name" value="Chalcone"/>
    <property type="match status" value="1"/>
</dbReference>
<evidence type="ECO:0000256" key="1">
    <source>
        <dbReference type="ARBA" id="ARBA00004966"/>
    </source>
</evidence>
<protein>
    <recommendedName>
        <fullName evidence="7">Chalcone-flavonone isomerase family protein</fullName>
    </recommendedName>
</protein>
<keyword evidence="10" id="KW-1185">Reference proteome</keyword>
<gene>
    <name evidence="9" type="ORF">AMTR_s00034p00233920</name>
</gene>
<dbReference type="STRING" id="13333.W1PWU2"/>
<comment type="pathway">
    <text evidence="1">Secondary metabolite biosynthesis; flavonoid biosynthesis.</text>
</comment>
<accession>W1PWU2</accession>
<dbReference type="EMBL" id="KI392616">
    <property type="protein sequence ID" value="ERN12266.1"/>
    <property type="molecule type" value="Genomic_DNA"/>
</dbReference>
<reference evidence="10" key="1">
    <citation type="journal article" date="2013" name="Science">
        <title>The Amborella genome and the evolution of flowering plants.</title>
        <authorList>
            <consortium name="Amborella Genome Project"/>
        </authorList>
    </citation>
    <scope>NUCLEOTIDE SEQUENCE [LARGE SCALE GENOMIC DNA]</scope>
</reference>
<dbReference type="OMA" id="CGADSEK"/>
<dbReference type="eggNOG" id="ENOG502QR5P">
    <property type="taxonomic scope" value="Eukaryota"/>
</dbReference>
<comment type="function">
    <text evidence="5">Catalyzes the intramolecular cyclization of bicyclic chalcones into tricyclic (S)-flavanones. Responsible for the isomerization of 4,2',4',6'-tetrahydroxychalcone (also termed chalcone) into naringenin.</text>
</comment>
<evidence type="ECO:0000313" key="10">
    <source>
        <dbReference type="Proteomes" id="UP000017836"/>
    </source>
</evidence>
<keyword evidence="3" id="KW-0413">Isomerase</keyword>
<dbReference type="KEGG" id="atr:18440481"/>
<evidence type="ECO:0000256" key="4">
    <source>
        <dbReference type="ARBA" id="ARBA00023241"/>
    </source>
</evidence>
<dbReference type="Gene3D" id="3.50.70.10">
    <property type="match status" value="1"/>
</dbReference>
<dbReference type="InterPro" id="IPR016087">
    <property type="entry name" value="Chalcone_isomerase"/>
</dbReference>
<dbReference type="AlphaFoldDB" id="W1PWU2"/>
<dbReference type="GO" id="GO:0009813">
    <property type="term" value="P:flavonoid biosynthetic process"/>
    <property type="evidence" value="ECO:0007669"/>
    <property type="project" value="UniProtKB-UniPathway"/>
</dbReference>
<dbReference type="PANTHER" id="PTHR28039">
    <property type="entry name" value="CHALCONE--FLAVONONE ISOMERASE 1-RELATED"/>
    <property type="match status" value="1"/>
</dbReference>
<dbReference type="InterPro" id="IPR016089">
    <property type="entry name" value="Chalcone_isomerase_bundle_sf"/>
</dbReference>
<keyword evidence="4" id="KW-0284">Flavonoid biosynthesis</keyword>
<evidence type="ECO:0000256" key="2">
    <source>
        <dbReference type="ARBA" id="ARBA00007166"/>
    </source>
</evidence>